<evidence type="ECO:0000313" key="2">
    <source>
        <dbReference type="Proteomes" id="UP000607653"/>
    </source>
</evidence>
<comment type="caution">
    <text evidence="1">The sequence shown here is derived from an EMBL/GenBank/DDBJ whole genome shotgun (WGS) entry which is preliminary data.</text>
</comment>
<dbReference type="GO" id="GO:0046983">
    <property type="term" value="F:protein dimerization activity"/>
    <property type="evidence" value="ECO:0007669"/>
    <property type="project" value="InterPro"/>
</dbReference>
<gene>
    <name evidence="1" type="ORF">HUJ06_027581</name>
</gene>
<reference evidence="1 2" key="1">
    <citation type="journal article" date="2020" name="Mol. Biol. Evol.">
        <title>Distinct Expression and Methylation Patterns for Genes with Different Fates following a Single Whole-Genome Duplication in Flowering Plants.</title>
        <authorList>
            <person name="Shi T."/>
            <person name="Rahmani R.S."/>
            <person name="Gugger P.F."/>
            <person name="Wang M."/>
            <person name="Li H."/>
            <person name="Zhang Y."/>
            <person name="Li Z."/>
            <person name="Wang Q."/>
            <person name="Van de Peer Y."/>
            <person name="Marchal K."/>
            <person name="Chen J."/>
        </authorList>
    </citation>
    <scope>NUCLEOTIDE SEQUENCE [LARGE SCALE GENOMIC DNA]</scope>
    <source>
        <tissue evidence="1">Leaf</tissue>
    </source>
</reference>
<dbReference type="SUPFAM" id="SSF46785">
    <property type="entry name" value="Winged helix' DNA-binding domain"/>
    <property type="match status" value="1"/>
</dbReference>
<dbReference type="AlphaFoldDB" id="A0A822Y2C5"/>
<sequence length="92" mass="10289">MVDETTETRNNARLAILELANMISVPMSLNAIVHLKVPDTIWQGGSNVPLSASETLARVLPIDDPENFRRQRRSIRMNTEAGERKMNKSALS</sequence>
<name>A0A822Y2C5_NELNU</name>
<accession>A0A822Y2C5</accession>
<dbReference type="Gene3D" id="1.10.10.10">
    <property type="entry name" value="Winged helix-like DNA-binding domain superfamily/Winged helix DNA-binding domain"/>
    <property type="match status" value="1"/>
</dbReference>
<evidence type="ECO:0000313" key="1">
    <source>
        <dbReference type="EMBL" id="DAD26113.1"/>
    </source>
</evidence>
<dbReference type="InterPro" id="IPR036390">
    <property type="entry name" value="WH_DNA-bd_sf"/>
</dbReference>
<proteinExistence type="predicted"/>
<dbReference type="EMBL" id="DUZY01000002">
    <property type="protein sequence ID" value="DAD26113.1"/>
    <property type="molecule type" value="Genomic_DNA"/>
</dbReference>
<dbReference type="InterPro" id="IPR036388">
    <property type="entry name" value="WH-like_DNA-bd_sf"/>
</dbReference>
<organism evidence="1 2">
    <name type="scientific">Nelumbo nucifera</name>
    <name type="common">Sacred lotus</name>
    <dbReference type="NCBI Taxonomy" id="4432"/>
    <lineage>
        <taxon>Eukaryota</taxon>
        <taxon>Viridiplantae</taxon>
        <taxon>Streptophyta</taxon>
        <taxon>Embryophyta</taxon>
        <taxon>Tracheophyta</taxon>
        <taxon>Spermatophyta</taxon>
        <taxon>Magnoliopsida</taxon>
        <taxon>Proteales</taxon>
        <taxon>Nelumbonaceae</taxon>
        <taxon>Nelumbo</taxon>
    </lineage>
</organism>
<dbReference type="Proteomes" id="UP000607653">
    <property type="component" value="Unassembled WGS sequence"/>
</dbReference>
<keyword evidence="2" id="KW-1185">Reference proteome</keyword>
<protein>
    <submittedName>
        <fullName evidence="1">Uncharacterized protein</fullName>
    </submittedName>
</protein>